<keyword evidence="5" id="KW-1185">Reference proteome</keyword>
<gene>
    <name evidence="4" type="ORF">DSAG12_03101</name>
</gene>
<evidence type="ECO:0000256" key="1">
    <source>
        <dbReference type="ARBA" id="ARBA00022630"/>
    </source>
</evidence>
<evidence type="ECO:0000256" key="2">
    <source>
        <dbReference type="ARBA" id="ARBA00023002"/>
    </source>
</evidence>
<dbReference type="RefSeq" id="WP_162306763.1">
    <property type="nucleotide sequence ID" value="NZ_CP042905.2"/>
</dbReference>
<dbReference type="GO" id="GO:0016491">
    <property type="term" value="F:oxidoreductase activity"/>
    <property type="evidence" value="ECO:0007669"/>
    <property type="project" value="UniProtKB-KW"/>
</dbReference>
<dbReference type="AlphaFoldDB" id="A0A5B9DD73"/>
<keyword evidence="1" id="KW-0285">Flavoprotein</keyword>
<dbReference type="InterPro" id="IPR050097">
    <property type="entry name" value="Ferredoxin-NADP_redctase_2"/>
</dbReference>
<dbReference type="KEGG" id="psyt:DSAG12_03101"/>
<dbReference type="Gene3D" id="3.50.50.60">
    <property type="entry name" value="FAD/NAD(P)-binding domain"/>
    <property type="match status" value="2"/>
</dbReference>
<dbReference type="SUPFAM" id="SSF51905">
    <property type="entry name" value="FAD/NAD(P)-binding domain"/>
    <property type="match status" value="1"/>
</dbReference>
<dbReference type="OrthoDB" id="27340at2157"/>
<dbReference type="GeneID" id="41331072"/>
<name>A0A5B9DD73_9ARCH</name>
<dbReference type="Proteomes" id="UP000321408">
    <property type="component" value="Chromosome"/>
</dbReference>
<evidence type="ECO:0000259" key="3">
    <source>
        <dbReference type="Pfam" id="PF07992"/>
    </source>
</evidence>
<evidence type="ECO:0000313" key="4">
    <source>
        <dbReference type="EMBL" id="QEE17269.1"/>
    </source>
</evidence>
<keyword evidence="2" id="KW-0560">Oxidoreductase</keyword>
<protein>
    <submittedName>
        <fullName evidence="4">NAD(P)/FAD-dependent oxidoreductase</fullName>
    </submittedName>
</protein>
<dbReference type="Pfam" id="PF07992">
    <property type="entry name" value="Pyr_redox_2"/>
    <property type="match status" value="1"/>
</dbReference>
<dbReference type="EMBL" id="CP042905">
    <property type="protein sequence ID" value="QEE17269.1"/>
    <property type="molecule type" value="Genomic_DNA"/>
</dbReference>
<dbReference type="PRINTS" id="PR00469">
    <property type="entry name" value="PNDRDTASEII"/>
</dbReference>
<reference evidence="4 5" key="2">
    <citation type="journal article" date="2024" name="Int. J. Syst. Evol. Microbiol.">
        <title>Promethearchaeum syntrophicum gen. nov., sp. nov., an anaerobic, obligately syntrophic archaeon, the first isolate of the lineage 'Asgard' archaea, and proposal of the new archaeal phylum Promethearchaeota phyl. nov. and kingdom Promethearchaeati regn. nov.</title>
        <authorList>
            <person name="Imachi H."/>
            <person name="Nobu M.K."/>
            <person name="Kato S."/>
            <person name="Takaki Y."/>
            <person name="Miyazaki M."/>
            <person name="Miyata M."/>
            <person name="Ogawara M."/>
            <person name="Saito Y."/>
            <person name="Sakai S."/>
            <person name="Tahara Y.O."/>
            <person name="Takano Y."/>
            <person name="Tasumi E."/>
            <person name="Uematsu K."/>
            <person name="Yoshimura T."/>
            <person name="Itoh T."/>
            <person name="Ohkuma M."/>
            <person name="Takai K."/>
        </authorList>
    </citation>
    <scope>NUCLEOTIDE SEQUENCE [LARGE SCALE GENOMIC DNA]</scope>
    <source>
        <strain evidence="4 5">MK-D1</strain>
    </source>
</reference>
<reference evidence="4 5" key="1">
    <citation type="journal article" date="2020" name="Nature">
        <title>Isolation of an archaeon at the prokaryote-eukaryote interface.</title>
        <authorList>
            <person name="Imachi H."/>
            <person name="Nobu M.K."/>
            <person name="Nakahara N."/>
            <person name="Morono Y."/>
            <person name="Ogawara M."/>
            <person name="Takaki Y."/>
            <person name="Takano Y."/>
            <person name="Uematsu K."/>
            <person name="Ikuta T."/>
            <person name="Ito M."/>
            <person name="Matsui Y."/>
            <person name="Miyazaki M."/>
            <person name="Murata K."/>
            <person name="Saito Y."/>
            <person name="Sakai S."/>
            <person name="Song C."/>
            <person name="Tasumi E."/>
            <person name="Yamanaka Y."/>
            <person name="Yamaguchi T."/>
            <person name="Kamagata Y."/>
            <person name="Tamaki H."/>
            <person name="Takai K."/>
        </authorList>
    </citation>
    <scope>NUCLEOTIDE SEQUENCE [LARGE SCALE GENOMIC DNA]</scope>
    <source>
        <strain evidence="4 5">MK-D1</strain>
    </source>
</reference>
<evidence type="ECO:0000313" key="5">
    <source>
        <dbReference type="Proteomes" id="UP000321408"/>
    </source>
</evidence>
<dbReference type="InterPro" id="IPR036188">
    <property type="entry name" value="FAD/NAD-bd_sf"/>
</dbReference>
<proteinExistence type="predicted"/>
<dbReference type="InterPro" id="IPR023753">
    <property type="entry name" value="FAD/NAD-binding_dom"/>
</dbReference>
<accession>A0A5B9DD73</accession>
<dbReference type="PRINTS" id="PR00368">
    <property type="entry name" value="FADPNR"/>
</dbReference>
<feature type="domain" description="FAD/NAD(P)-binding" evidence="3">
    <location>
        <begin position="16"/>
        <end position="299"/>
    </location>
</feature>
<sequence>MSKHIGSCDVNEDNCYHVIIIGGGPAAVSAAIYCHRFDLKVLMIGEEFGGAIAKTYLVENYPGFFETSGYDLMEAFQKHYEFFKIPFIFDTVTELKQDAEHGFDIHTSGGLSYKACSVIIATGTKYKKMNVPGETELHGRGVSYCATCDGPFFRDKNIIVVGGSDSAAVEALFLSRFGKKVNIVYRREKIRAEPINITRVECNDKIEVINNTVIAKINGKEKVESVEFGDGTIFPADAVFIEIGSIPQSDIVKEIGTNLNEKGEIIVDKYAQTNIPGLFAAGDITDIREKQVITACGQAVSASYSVREFLTENFCLD</sequence>
<dbReference type="PANTHER" id="PTHR48105">
    <property type="entry name" value="THIOREDOXIN REDUCTASE 1-RELATED-RELATED"/>
    <property type="match status" value="1"/>
</dbReference>
<organism evidence="4 5">
    <name type="scientific">Promethearchaeum syntrophicum</name>
    <dbReference type="NCBI Taxonomy" id="2594042"/>
    <lineage>
        <taxon>Archaea</taxon>
        <taxon>Promethearchaeati</taxon>
        <taxon>Promethearchaeota</taxon>
        <taxon>Promethearchaeia</taxon>
        <taxon>Promethearchaeales</taxon>
        <taxon>Promethearchaeaceae</taxon>
        <taxon>Promethearchaeum</taxon>
    </lineage>
</organism>